<dbReference type="AlphaFoldDB" id="A0A1H8Q8L2"/>
<accession>A0A1H8Q8L2</accession>
<keyword evidence="3" id="KW-1185">Reference proteome</keyword>
<keyword evidence="1" id="KW-1133">Transmembrane helix</keyword>
<evidence type="ECO:0000256" key="1">
    <source>
        <dbReference type="SAM" id="Phobius"/>
    </source>
</evidence>
<dbReference type="EMBL" id="FODY01000002">
    <property type="protein sequence ID" value="SEO50565.1"/>
    <property type="molecule type" value="Genomic_DNA"/>
</dbReference>
<dbReference type="Proteomes" id="UP000198847">
    <property type="component" value="Unassembled WGS sequence"/>
</dbReference>
<evidence type="ECO:0000313" key="2">
    <source>
        <dbReference type="EMBL" id="SEO50565.1"/>
    </source>
</evidence>
<reference evidence="2 3" key="1">
    <citation type="submission" date="2016-10" db="EMBL/GenBank/DDBJ databases">
        <authorList>
            <person name="de Groot N.N."/>
        </authorList>
    </citation>
    <scope>NUCLEOTIDE SEQUENCE [LARGE SCALE GENOMIC DNA]</scope>
    <source>
        <strain evidence="2 3">DSM 13305</strain>
    </source>
</reference>
<gene>
    <name evidence="2" type="ORF">SAMN04490178_102225</name>
</gene>
<dbReference type="Pfam" id="PF05656">
    <property type="entry name" value="DUF805"/>
    <property type="match status" value="1"/>
</dbReference>
<dbReference type="InterPro" id="IPR008523">
    <property type="entry name" value="DUF805"/>
</dbReference>
<keyword evidence="1" id="KW-0472">Membrane</keyword>
<keyword evidence="1" id="KW-0812">Transmembrane</keyword>
<protein>
    <recommendedName>
        <fullName evidence="4">DUF805 domain-containing protein</fullName>
    </recommendedName>
</protein>
<feature type="transmembrane region" description="Helical" evidence="1">
    <location>
        <begin position="43"/>
        <end position="62"/>
    </location>
</feature>
<sequence length="105" mass="11590">MLGTFHLLGDKPISWIIVIAVGFFIILYSLANSIKRLHDLNLSGLWILLWVVLIGLISNFLGFSTAKLTNNIISFIIWVIMISLPGTPGPNKYGEDPLATTHPTT</sequence>
<feature type="transmembrane region" description="Helical" evidence="1">
    <location>
        <begin position="12"/>
        <end position="31"/>
    </location>
</feature>
<dbReference type="PANTHER" id="PTHR34980">
    <property type="entry name" value="INNER MEMBRANE PROTEIN-RELATED-RELATED"/>
    <property type="match status" value="1"/>
</dbReference>
<organism evidence="2 3">
    <name type="scientific">Propionispora vibrioides</name>
    <dbReference type="NCBI Taxonomy" id="112903"/>
    <lineage>
        <taxon>Bacteria</taxon>
        <taxon>Bacillati</taxon>
        <taxon>Bacillota</taxon>
        <taxon>Negativicutes</taxon>
        <taxon>Selenomonadales</taxon>
        <taxon>Sporomusaceae</taxon>
        <taxon>Propionispora</taxon>
    </lineage>
</organism>
<proteinExistence type="predicted"/>
<evidence type="ECO:0000313" key="3">
    <source>
        <dbReference type="Proteomes" id="UP000198847"/>
    </source>
</evidence>
<name>A0A1H8Q8L2_9FIRM</name>
<dbReference type="GO" id="GO:0005886">
    <property type="term" value="C:plasma membrane"/>
    <property type="evidence" value="ECO:0007669"/>
    <property type="project" value="TreeGrafter"/>
</dbReference>
<feature type="transmembrane region" description="Helical" evidence="1">
    <location>
        <begin position="68"/>
        <end position="84"/>
    </location>
</feature>
<evidence type="ECO:0008006" key="4">
    <source>
        <dbReference type="Google" id="ProtNLM"/>
    </source>
</evidence>